<organism evidence="2 3">
    <name type="scientific">Polynucleobacter campilacus</name>
    <dbReference type="NCBI Taxonomy" id="1743163"/>
    <lineage>
        <taxon>Bacteria</taxon>
        <taxon>Pseudomonadati</taxon>
        <taxon>Pseudomonadota</taxon>
        <taxon>Betaproteobacteria</taxon>
        <taxon>Burkholderiales</taxon>
        <taxon>Burkholderiaceae</taxon>
        <taxon>Polynucleobacter</taxon>
    </lineage>
</organism>
<keyword evidence="3" id="KW-1185">Reference proteome</keyword>
<dbReference type="InterPro" id="IPR023829">
    <property type="entry name" value="PGA_PgaD"/>
</dbReference>
<keyword evidence="1" id="KW-0812">Transmembrane</keyword>
<evidence type="ECO:0000313" key="3">
    <source>
        <dbReference type="Proteomes" id="UP000197528"/>
    </source>
</evidence>
<keyword evidence="1" id="KW-0472">Membrane</keyword>
<dbReference type="AlphaFoldDB" id="A0A254Q108"/>
<protein>
    <submittedName>
        <fullName evidence="2">Poly-beta-1,6-N-acetyl-D-glucosamine biosynthesis protein PgaD</fullName>
    </submittedName>
</protein>
<dbReference type="OrthoDB" id="8587176at2"/>
<feature type="transmembrane region" description="Helical" evidence="1">
    <location>
        <begin position="30"/>
        <end position="48"/>
    </location>
</feature>
<dbReference type="Proteomes" id="UP000197528">
    <property type="component" value="Unassembled WGS sequence"/>
</dbReference>
<dbReference type="Pfam" id="PF13994">
    <property type="entry name" value="PgaD"/>
    <property type="match status" value="1"/>
</dbReference>
<dbReference type="EMBL" id="NGUP01000004">
    <property type="protein sequence ID" value="OWS69092.1"/>
    <property type="molecule type" value="Genomic_DNA"/>
</dbReference>
<evidence type="ECO:0000313" key="2">
    <source>
        <dbReference type="EMBL" id="OWS69092.1"/>
    </source>
</evidence>
<evidence type="ECO:0000256" key="1">
    <source>
        <dbReference type="SAM" id="Phobius"/>
    </source>
</evidence>
<dbReference type="GO" id="GO:0043709">
    <property type="term" value="P:cell adhesion involved in single-species biofilm formation"/>
    <property type="evidence" value="ECO:0007669"/>
    <property type="project" value="InterPro"/>
</dbReference>
<comment type="caution">
    <text evidence="2">The sequence shown here is derived from an EMBL/GenBank/DDBJ whole genome shotgun (WGS) entry which is preliminary data.</text>
</comment>
<keyword evidence="1" id="KW-1133">Transmembrane helix</keyword>
<dbReference type="NCBIfam" id="TIGR03940">
    <property type="entry name" value="PGA_PgaD"/>
    <property type="match status" value="1"/>
</dbReference>
<name>A0A254Q108_9BURK</name>
<gene>
    <name evidence="2" type="ORF">CBI31_08440</name>
</gene>
<dbReference type="RefSeq" id="WP_088525970.1">
    <property type="nucleotide sequence ID" value="NZ_NGUP01000004.1"/>
</dbReference>
<reference evidence="2 3" key="1">
    <citation type="submission" date="2017-05" db="EMBL/GenBank/DDBJ databases">
        <title>Genome of Polynucleobacter sp. MWH-Feld-100.</title>
        <authorList>
            <person name="Hahn M.W."/>
        </authorList>
    </citation>
    <scope>NUCLEOTIDE SEQUENCE [LARGE SCALE GENOMIC DNA]</scope>
    <source>
        <strain evidence="2 3">MWH-Feld-100</strain>
    </source>
</reference>
<sequence length="160" mass="19044">MKRQKNIQVTLPDNRSLIFSRVRHHSKSELVISLITNAVGWGIWLYFWKVLFTSLAWYFGINLAYEDWIIYGGWRKFLTFFESTAPFGFVLCLVLMIWVIQDILRFKIERRRSGMRQPSIEKDVLWTKLTLEELQKARTLKVMQCHHNPDGEIVKVKPLN</sequence>
<feature type="transmembrane region" description="Helical" evidence="1">
    <location>
        <begin position="85"/>
        <end position="106"/>
    </location>
</feature>
<proteinExistence type="predicted"/>
<accession>A0A254Q108</accession>